<dbReference type="SUPFAM" id="SSF46785">
    <property type="entry name" value="Winged helix' DNA-binding domain"/>
    <property type="match status" value="1"/>
</dbReference>
<dbReference type="PRINTS" id="PR00598">
    <property type="entry name" value="HTHMARR"/>
</dbReference>
<name>A0ABP3UQ52_9CLOT</name>
<dbReference type="InterPro" id="IPR036390">
    <property type="entry name" value="WH_DNA-bd_sf"/>
</dbReference>
<dbReference type="PROSITE" id="PS01117">
    <property type="entry name" value="HTH_MARR_1"/>
    <property type="match status" value="1"/>
</dbReference>
<evidence type="ECO:0000256" key="1">
    <source>
        <dbReference type="ARBA" id="ARBA00023015"/>
    </source>
</evidence>
<sequence>MEDKTKQIGKHIGIINRMGKCYISKKLEKYNIGSGQYIFLIYLFNNNGMSQENISEALHINKGTTARAIKKLEKEGYVYREIDGNDKRINRIFITKEGLNIKKVIYESIKKWNEIVYKDFEKEEKESMVNLLERAIKNYSTYKSQLD</sequence>
<reference evidence="6" key="1">
    <citation type="journal article" date="2019" name="Int. J. Syst. Evol. Microbiol.">
        <title>The Global Catalogue of Microorganisms (GCM) 10K type strain sequencing project: providing services to taxonomists for standard genome sequencing and annotation.</title>
        <authorList>
            <consortium name="The Broad Institute Genomics Platform"/>
            <consortium name="The Broad Institute Genome Sequencing Center for Infectious Disease"/>
            <person name="Wu L."/>
            <person name="Ma J."/>
        </authorList>
    </citation>
    <scope>NUCLEOTIDE SEQUENCE [LARGE SCALE GENOMIC DNA]</scope>
    <source>
        <strain evidence="6">JCM 1407</strain>
    </source>
</reference>
<dbReference type="Proteomes" id="UP001501510">
    <property type="component" value="Unassembled WGS sequence"/>
</dbReference>
<dbReference type="PANTHER" id="PTHR42756">
    <property type="entry name" value="TRANSCRIPTIONAL REGULATOR, MARR"/>
    <property type="match status" value="1"/>
</dbReference>
<dbReference type="SMART" id="SM00347">
    <property type="entry name" value="HTH_MARR"/>
    <property type="match status" value="1"/>
</dbReference>
<proteinExistence type="predicted"/>
<dbReference type="Pfam" id="PF01047">
    <property type="entry name" value="MarR"/>
    <property type="match status" value="1"/>
</dbReference>
<dbReference type="PROSITE" id="PS50995">
    <property type="entry name" value="HTH_MARR_2"/>
    <property type="match status" value="1"/>
</dbReference>
<accession>A0ABP3UQ52</accession>
<organism evidence="5 6">
    <name type="scientific">Clostridium oceanicum</name>
    <dbReference type="NCBI Taxonomy" id="1543"/>
    <lineage>
        <taxon>Bacteria</taxon>
        <taxon>Bacillati</taxon>
        <taxon>Bacillota</taxon>
        <taxon>Clostridia</taxon>
        <taxon>Eubacteriales</taxon>
        <taxon>Clostridiaceae</taxon>
        <taxon>Clostridium</taxon>
    </lineage>
</organism>
<keyword evidence="1" id="KW-0805">Transcription regulation</keyword>
<evidence type="ECO:0000256" key="3">
    <source>
        <dbReference type="ARBA" id="ARBA00023163"/>
    </source>
</evidence>
<evidence type="ECO:0000313" key="6">
    <source>
        <dbReference type="Proteomes" id="UP001501510"/>
    </source>
</evidence>
<dbReference type="InterPro" id="IPR000835">
    <property type="entry name" value="HTH_MarR-typ"/>
</dbReference>
<dbReference type="Gene3D" id="1.10.10.10">
    <property type="entry name" value="Winged helix-like DNA-binding domain superfamily/Winged helix DNA-binding domain"/>
    <property type="match status" value="1"/>
</dbReference>
<gene>
    <name evidence="5" type="ORF">GCM10008906_15140</name>
</gene>
<feature type="domain" description="HTH marR-type" evidence="4">
    <location>
        <begin position="1"/>
        <end position="137"/>
    </location>
</feature>
<comment type="caution">
    <text evidence="5">The sequence shown here is derived from an EMBL/GenBank/DDBJ whole genome shotgun (WGS) entry which is preliminary data.</text>
</comment>
<keyword evidence="3" id="KW-0804">Transcription</keyword>
<evidence type="ECO:0000313" key="5">
    <source>
        <dbReference type="EMBL" id="GAA0738119.1"/>
    </source>
</evidence>
<protein>
    <submittedName>
        <fullName evidence="5">MarR family winged helix-turn-helix transcriptional regulator</fullName>
    </submittedName>
</protein>
<dbReference type="PANTHER" id="PTHR42756:SF2">
    <property type="entry name" value="MARR FAMILY REGULATORY PROTEIN"/>
    <property type="match status" value="1"/>
</dbReference>
<dbReference type="RefSeq" id="WP_343760462.1">
    <property type="nucleotide sequence ID" value="NZ_BAAACG010000008.1"/>
</dbReference>
<evidence type="ECO:0000259" key="4">
    <source>
        <dbReference type="PROSITE" id="PS50995"/>
    </source>
</evidence>
<dbReference type="InterPro" id="IPR036388">
    <property type="entry name" value="WH-like_DNA-bd_sf"/>
</dbReference>
<dbReference type="InterPro" id="IPR023187">
    <property type="entry name" value="Tscrpt_reg_MarR-type_CS"/>
</dbReference>
<evidence type="ECO:0000256" key="2">
    <source>
        <dbReference type="ARBA" id="ARBA00023125"/>
    </source>
</evidence>
<keyword evidence="2" id="KW-0238">DNA-binding</keyword>
<keyword evidence="6" id="KW-1185">Reference proteome</keyword>
<dbReference type="EMBL" id="BAAACG010000008">
    <property type="protein sequence ID" value="GAA0738119.1"/>
    <property type="molecule type" value="Genomic_DNA"/>
</dbReference>